<protein>
    <submittedName>
        <fullName evidence="1">Uncharacterized protein</fullName>
    </submittedName>
</protein>
<comment type="caution">
    <text evidence="1">The sequence shown here is derived from an EMBL/GenBank/DDBJ whole genome shotgun (WGS) entry which is preliminary data.</text>
</comment>
<name>A0A933KXL2_9HYPH</name>
<accession>A0A933KXL2</accession>
<sequence length="174" mass="19450">MPQLQLDASVPTGDQTRITAVAAKLFASVPDMQAYLDQGEHGYVCKFRNTVRVSMDHTAYPGARLERPYDAGGQHFDHFWQVPLVGGLTDGNRSFVYLAPASLYWKGIHGGGKKSVVERLIHEMVHASIPGIAGDRDPHKPEFYLAEKKWFAMLDLPFPAVEQIQLERSQHPLP</sequence>
<organism evidence="1 2">
    <name type="scientific">Devosia nanyangense</name>
    <dbReference type="NCBI Taxonomy" id="1228055"/>
    <lineage>
        <taxon>Bacteria</taxon>
        <taxon>Pseudomonadati</taxon>
        <taxon>Pseudomonadota</taxon>
        <taxon>Alphaproteobacteria</taxon>
        <taxon>Hyphomicrobiales</taxon>
        <taxon>Devosiaceae</taxon>
        <taxon>Devosia</taxon>
    </lineage>
</organism>
<dbReference type="EMBL" id="JACRAF010000005">
    <property type="protein sequence ID" value="MBI4920489.1"/>
    <property type="molecule type" value="Genomic_DNA"/>
</dbReference>
<reference evidence="1" key="1">
    <citation type="submission" date="2020-07" db="EMBL/GenBank/DDBJ databases">
        <title>Huge and variable diversity of episymbiotic CPR bacteria and DPANN archaea in groundwater ecosystems.</title>
        <authorList>
            <person name="He C.Y."/>
            <person name="Keren R."/>
            <person name="Whittaker M."/>
            <person name="Farag I.F."/>
            <person name="Doudna J."/>
            <person name="Cate J.H.D."/>
            <person name="Banfield J.F."/>
        </authorList>
    </citation>
    <scope>NUCLEOTIDE SEQUENCE</scope>
    <source>
        <strain evidence="1">NC_groundwater_1586_Pr3_B-0.1um_66_15</strain>
    </source>
</reference>
<proteinExistence type="predicted"/>
<dbReference type="AlphaFoldDB" id="A0A933KXL2"/>
<evidence type="ECO:0000313" key="2">
    <source>
        <dbReference type="Proteomes" id="UP000782610"/>
    </source>
</evidence>
<dbReference type="Proteomes" id="UP000782610">
    <property type="component" value="Unassembled WGS sequence"/>
</dbReference>
<evidence type="ECO:0000313" key="1">
    <source>
        <dbReference type="EMBL" id="MBI4920489.1"/>
    </source>
</evidence>
<gene>
    <name evidence="1" type="ORF">HY834_01970</name>
</gene>